<keyword evidence="1" id="KW-0805">Transcription regulation</keyword>
<protein>
    <submittedName>
        <fullName evidence="5">AraC family transcriptional regulator</fullName>
    </submittedName>
</protein>
<dbReference type="AlphaFoldDB" id="A0A1X7J660"/>
<gene>
    <name evidence="5" type="ORF">SAMN06295960_1189</name>
</gene>
<reference evidence="5 6" key="1">
    <citation type="submission" date="2017-04" db="EMBL/GenBank/DDBJ databases">
        <authorList>
            <person name="Afonso C.L."/>
            <person name="Miller P.J."/>
            <person name="Scott M.A."/>
            <person name="Spackman E."/>
            <person name="Goraichik I."/>
            <person name="Dimitrov K.M."/>
            <person name="Suarez D.L."/>
            <person name="Swayne D.E."/>
        </authorList>
    </citation>
    <scope>NUCLEOTIDE SEQUENCE [LARGE SCALE GENOMIC DNA]</scope>
    <source>
        <strain evidence="5 6">11</strain>
    </source>
</reference>
<dbReference type="InterPro" id="IPR029442">
    <property type="entry name" value="GyrI-like"/>
</dbReference>
<evidence type="ECO:0000313" key="5">
    <source>
        <dbReference type="EMBL" id="SMG22410.1"/>
    </source>
</evidence>
<dbReference type="InterPro" id="IPR018060">
    <property type="entry name" value="HTH_AraC"/>
</dbReference>
<keyword evidence="6" id="KW-1185">Reference proteome</keyword>
<dbReference type="SUPFAM" id="SSF46689">
    <property type="entry name" value="Homeodomain-like"/>
    <property type="match status" value="2"/>
</dbReference>
<proteinExistence type="predicted"/>
<dbReference type="RefSeq" id="WP_085493358.1">
    <property type="nucleotide sequence ID" value="NZ_FXAZ01000001.1"/>
</dbReference>
<dbReference type="Proteomes" id="UP000193834">
    <property type="component" value="Unassembled WGS sequence"/>
</dbReference>
<dbReference type="OrthoDB" id="2581987at2"/>
<dbReference type="GO" id="GO:0003700">
    <property type="term" value="F:DNA-binding transcription factor activity"/>
    <property type="evidence" value="ECO:0007669"/>
    <property type="project" value="InterPro"/>
</dbReference>
<feature type="domain" description="HTH araC/xylS-type" evidence="4">
    <location>
        <begin position="8"/>
        <end position="106"/>
    </location>
</feature>
<name>A0A1X7J660_9BACL</name>
<dbReference type="Gene3D" id="1.10.10.60">
    <property type="entry name" value="Homeodomain-like"/>
    <property type="match status" value="2"/>
</dbReference>
<dbReference type="SUPFAM" id="SSF55136">
    <property type="entry name" value="Probable bacterial effector-binding domain"/>
    <property type="match status" value="1"/>
</dbReference>
<dbReference type="SMART" id="SM00342">
    <property type="entry name" value="HTH_ARAC"/>
    <property type="match status" value="1"/>
</dbReference>
<dbReference type="PANTHER" id="PTHR47504">
    <property type="entry name" value="RIGHT ORIGIN-BINDING PROTEIN"/>
    <property type="match status" value="1"/>
</dbReference>
<evidence type="ECO:0000256" key="2">
    <source>
        <dbReference type="ARBA" id="ARBA00023125"/>
    </source>
</evidence>
<dbReference type="EMBL" id="FXAZ01000001">
    <property type="protein sequence ID" value="SMG22410.1"/>
    <property type="molecule type" value="Genomic_DNA"/>
</dbReference>
<dbReference type="PANTHER" id="PTHR47504:SF5">
    <property type="entry name" value="RIGHT ORIGIN-BINDING PROTEIN"/>
    <property type="match status" value="1"/>
</dbReference>
<dbReference type="InterPro" id="IPR020449">
    <property type="entry name" value="Tscrpt_reg_AraC-type_HTH"/>
</dbReference>
<dbReference type="PROSITE" id="PS00041">
    <property type="entry name" value="HTH_ARAC_FAMILY_1"/>
    <property type="match status" value="1"/>
</dbReference>
<dbReference type="STRING" id="1852522.SAMN06295960_1189"/>
<dbReference type="InterPro" id="IPR011256">
    <property type="entry name" value="Reg_factor_effector_dom_sf"/>
</dbReference>
<evidence type="ECO:0000256" key="1">
    <source>
        <dbReference type="ARBA" id="ARBA00023015"/>
    </source>
</evidence>
<dbReference type="InterPro" id="IPR018062">
    <property type="entry name" value="HTH_AraC-typ_CS"/>
</dbReference>
<evidence type="ECO:0000256" key="3">
    <source>
        <dbReference type="ARBA" id="ARBA00023163"/>
    </source>
</evidence>
<dbReference type="Pfam" id="PF12833">
    <property type="entry name" value="HTH_18"/>
    <property type="match status" value="1"/>
</dbReference>
<dbReference type="PROSITE" id="PS01124">
    <property type="entry name" value="HTH_ARAC_FAMILY_2"/>
    <property type="match status" value="1"/>
</dbReference>
<dbReference type="PRINTS" id="PR00032">
    <property type="entry name" value="HTHARAC"/>
</dbReference>
<dbReference type="Pfam" id="PF06445">
    <property type="entry name" value="GyrI-like"/>
    <property type="match status" value="1"/>
</dbReference>
<dbReference type="Gene3D" id="3.20.80.10">
    <property type="entry name" value="Regulatory factor, effector binding domain"/>
    <property type="match status" value="1"/>
</dbReference>
<evidence type="ECO:0000259" key="4">
    <source>
        <dbReference type="PROSITE" id="PS01124"/>
    </source>
</evidence>
<accession>A0A1X7J660</accession>
<dbReference type="GO" id="GO:0043565">
    <property type="term" value="F:sequence-specific DNA binding"/>
    <property type="evidence" value="ECO:0007669"/>
    <property type="project" value="InterPro"/>
</dbReference>
<sequence>MECYERMEAVISYLEENIAGEVQPDALAKIAGCPIGIFQRIFSFMLGMTMSDYIRRRRLTLAVTDLQHGDEKVIDIALKYGYDSHASFTRAFKDQHGISPSSVREGLLATGCLSRISFQPLDELGNEQTYRMEKGRRIMSKLTKIEFVNYGPYKIVGKEIRTPISPNIQKFWGQCFEEGMYDKLLAMKAYIPTDILDDYVGYFREYDGADESFTYVVGMFMNPDTPVPEGYVGYDIPETLIAKAWIQGEEVEIYNNAYFLITEAMQQNGYEVDWEQFYWCEVYTDARFGIPKSQGETCLTLDYYMPCKKTACSAI</sequence>
<keyword evidence="2" id="KW-0238">DNA-binding</keyword>
<dbReference type="InterPro" id="IPR050959">
    <property type="entry name" value="MarA-like"/>
</dbReference>
<organism evidence="5 6">
    <name type="scientific">Paenibacillus aquistagni</name>
    <dbReference type="NCBI Taxonomy" id="1852522"/>
    <lineage>
        <taxon>Bacteria</taxon>
        <taxon>Bacillati</taxon>
        <taxon>Bacillota</taxon>
        <taxon>Bacilli</taxon>
        <taxon>Bacillales</taxon>
        <taxon>Paenibacillaceae</taxon>
        <taxon>Paenibacillus</taxon>
    </lineage>
</organism>
<keyword evidence="3" id="KW-0804">Transcription</keyword>
<evidence type="ECO:0000313" key="6">
    <source>
        <dbReference type="Proteomes" id="UP000193834"/>
    </source>
</evidence>
<dbReference type="InterPro" id="IPR009057">
    <property type="entry name" value="Homeodomain-like_sf"/>
</dbReference>